<dbReference type="AlphaFoldDB" id="B6SSD6"/>
<dbReference type="EMBL" id="EU955651">
    <property type="protein sequence ID" value="ACG27769.1"/>
    <property type="molecule type" value="mRNA"/>
</dbReference>
<accession>B6SSD6</accession>
<protein>
    <submittedName>
        <fullName evidence="1">Uncharacterized protein</fullName>
    </submittedName>
</protein>
<sequence>MITIYRSGQEYMYCRNKTCVRRCKFPQAFSFRFA</sequence>
<name>B6SSD6_MAIZE</name>
<organism evidence="1">
    <name type="scientific">Zea mays</name>
    <name type="common">Maize</name>
    <dbReference type="NCBI Taxonomy" id="4577"/>
    <lineage>
        <taxon>Eukaryota</taxon>
        <taxon>Viridiplantae</taxon>
        <taxon>Streptophyta</taxon>
        <taxon>Embryophyta</taxon>
        <taxon>Tracheophyta</taxon>
        <taxon>Spermatophyta</taxon>
        <taxon>Magnoliopsida</taxon>
        <taxon>Liliopsida</taxon>
        <taxon>Poales</taxon>
        <taxon>Poaceae</taxon>
        <taxon>PACMAD clade</taxon>
        <taxon>Panicoideae</taxon>
        <taxon>Andropogonodae</taxon>
        <taxon>Andropogoneae</taxon>
        <taxon>Tripsacinae</taxon>
        <taxon>Zea</taxon>
    </lineage>
</organism>
<proteinExistence type="evidence at transcript level"/>
<evidence type="ECO:0000313" key="1">
    <source>
        <dbReference type="EMBL" id="ACG27769.1"/>
    </source>
</evidence>
<reference evidence="1" key="1">
    <citation type="journal article" date="2009" name="Plant Mol. Biol.">
        <title>Insights into corn genes derived from large-scale cDNA sequencing.</title>
        <authorList>
            <person name="Alexandrov N.N."/>
            <person name="Brover V.V."/>
            <person name="Freidin S."/>
            <person name="Troukhan M.E."/>
            <person name="Tatarinova T.V."/>
            <person name="Zhang H."/>
            <person name="Swaller T.J."/>
            <person name="Lu Y.P."/>
            <person name="Bouck J."/>
            <person name="Flavell R.B."/>
            <person name="Feldmann K.A."/>
        </authorList>
    </citation>
    <scope>NUCLEOTIDE SEQUENCE</scope>
</reference>